<dbReference type="NCBIfam" id="TIGR00030">
    <property type="entry name" value="S21p"/>
    <property type="match status" value="1"/>
</dbReference>
<evidence type="ECO:0000256" key="3">
    <source>
        <dbReference type="ARBA" id="ARBA00023274"/>
    </source>
</evidence>
<evidence type="ECO:0000256" key="1">
    <source>
        <dbReference type="ARBA" id="ARBA00006640"/>
    </source>
</evidence>
<dbReference type="GO" id="GO:0006412">
    <property type="term" value="P:translation"/>
    <property type="evidence" value="ECO:0007669"/>
    <property type="project" value="InterPro"/>
</dbReference>
<keyword evidence="3" id="KW-0687">Ribonucleoprotein</keyword>
<reference evidence="5 6" key="1">
    <citation type="submission" date="2016-03" db="EMBL/GenBank/DDBJ databases">
        <title>Complete genome sequence of a novel chlorpyrifos degrading bacterium, Cupriavidus nantongensis sp. X1.</title>
        <authorList>
            <person name="Fang L."/>
        </authorList>
    </citation>
    <scope>NUCLEOTIDE SEQUENCE [LARGE SCALE GENOMIC DNA]</scope>
    <source>
        <strain evidence="5 6">X1</strain>
    </source>
</reference>
<dbReference type="GO" id="GO:1990904">
    <property type="term" value="C:ribonucleoprotein complex"/>
    <property type="evidence" value="ECO:0007669"/>
    <property type="project" value="UniProtKB-KW"/>
</dbReference>
<dbReference type="PATRIC" id="fig|381666.6.peg.2987"/>
<dbReference type="STRING" id="1796606.A2G96_16245"/>
<dbReference type="Proteomes" id="UP000075238">
    <property type="component" value="Chromosome 1"/>
</dbReference>
<dbReference type="KEGG" id="cnan:A2G96_16245"/>
<evidence type="ECO:0000313" key="6">
    <source>
        <dbReference type="Proteomes" id="UP000075238"/>
    </source>
</evidence>
<dbReference type="GO" id="GO:0005840">
    <property type="term" value="C:ribosome"/>
    <property type="evidence" value="ECO:0007669"/>
    <property type="project" value="UniProtKB-KW"/>
</dbReference>
<keyword evidence="6" id="KW-1185">Reference proteome</keyword>
<sequence length="55" mass="6763">MRRFRRAILQTGLIVELKSRTAYEKPTTERKRKKKAAEARLRKRLRMQMLPKKMY</sequence>
<evidence type="ECO:0000313" key="5">
    <source>
        <dbReference type="EMBL" id="AMR79164.1"/>
    </source>
</evidence>
<dbReference type="AlphaFoldDB" id="A0A142JM52"/>
<proteinExistence type="inferred from homology"/>
<evidence type="ECO:0000256" key="2">
    <source>
        <dbReference type="ARBA" id="ARBA00022980"/>
    </source>
</evidence>
<protein>
    <recommendedName>
        <fullName evidence="4">Small ribosomal subunit protein bS21</fullName>
    </recommendedName>
</protein>
<dbReference type="InterPro" id="IPR001911">
    <property type="entry name" value="Ribosomal_bS21"/>
</dbReference>
<organism evidence="5 6">
    <name type="scientific">Cupriavidus nantongensis</name>
    <dbReference type="NCBI Taxonomy" id="1796606"/>
    <lineage>
        <taxon>Bacteria</taxon>
        <taxon>Pseudomonadati</taxon>
        <taxon>Pseudomonadota</taxon>
        <taxon>Betaproteobacteria</taxon>
        <taxon>Burkholderiales</taxon>
        <taxon>Burkholderiaceae</taxon>
        <taxon>Cupriavidus</taxon>
    </lineage>
</organism>
<accession>A0A142JM52</accession>
<dbReference type="Pfam" id="PF01165">
    <property type="entry name" value="Ribosomal_S21"/>
    <property type="match status" value="1"/>
</dbReference>
<dbReference type="GO" id="GO:0003735">
    <property type="term" value="F:structural constituent of ribosome"/>
    <property type="evidence" value="ECO:0007669"/>
    <property type="project" value="InterPro"/>
</dbReference>
<dbReference type="EMBL" id="CP014844">
    <property type="protein sequence ID" value="AMR79164.1"/>
    <property type="molecule type" value="Genomic_DNA"/>
</dbReference>
<evidence type="ECO:0000256" key="4">
    <source>
        <dbReference type="ARBA" id="ARBA00035135"/>
    </source>
</evidence>
<gene>
    <name evidence="5" type="ORF">A2G96_16245</name>
</gene>
<dbReference type="Gene3D" id="1.20.5.1150">
    <property type="entry name" value="Ribosomal protein S8"/>
    <property type="match status" value="1"/>
</dbReference>
<keyword evidence="2 5" id="KW-0689">Ribosomal protein</keyword>
<comment type="similarity">
    <text evidence="1">Belongs to the bacterial ribosomal protein bS21 family.</text>
</comment>
<dbReference type="InterPro" id="IPR038380">
    <property type="entry name" value="Ribosomal_bS21_sf"/>
</dbReference>
<name>A0A142JM52_9BURK</name>